<gene>
    <name evidence="8" type="ORF">C6Y45_06985</name>
</gene>
<feature type="binding site" evidence="7">
    <location>
        <position position="97"/>
    </location>
    <ligand>
        <name>Zn(2+)</name>
        <dbReference type="ChEBI" id="CHEBI:29105"/>
    </ligand>
</feature>
<keyword evidence="4 7" id="KW-0862">Zinc</keyword>
<dbReference type="EC" id="4.2.1.1" evidence="2"/>
<dbReference type="PANTHER" id="PTHR11002">
    <property type="entry name" value="CARBONIC ANHYDRASE"/>
    <property type="match status" value="1"/>
</dbReference>
<feature type="binding site" evidence="7">
    <location>
        <position position="41"/>
    </location>
    <ligand>
        <name>Zn(2+)</name>
        <dbReference type="ChEBI" id="CHEBI:29105"/>
    </ligand>
</feature>
<evidence type="ECO:0000313" key="9">
    <source>
        <dbReference type="Proteomes" id="UP000240509"/>
    </source>
</evidence>
<evidence type="ECO:0000256" key="4">
    <source>
        <dbReference type="ARBA" id="ARBA00022833"/>
    </source>
</evidence>
<dbReference type="GO" id="GO:0008270">
    <property type="term" value="F:zinc ion binding"/>
    <property type="evidence" value="ECO:0007669"/>
    <property type="project" value="InterPro"/>
</dbReference>
<evidence type="ECO:0000256" key="1">
    <source>
        <dbReference type="ARBA" id="ARBA00006217"/>
    </source>
</evidence>
<dbReference type="EMBL" id="PZJJ01000008">
    <property type="protein sequence ID" value="PTL39350.1"/>
    <property type="molecule type" value="Genomic_DNA"/>
</dbReference>
<comment type="caution">
    <text evidence="8">The sequence shown here is derived from an EMBL/GenBank/DDBJ whole genome shotgun (WGS) entry which is preliminary data.</text>
</comment>
<organism evidence="8 9">
    <name type="scientific">Alkalicoccus saliphilus</name>
    <dbReference type="NCBI Taxonomy" id="200989"/>
    <lineage>
        <taxon>Bacteria</taxon>
        <taxon>Bacillati</taxon>
        <taxon>Bacillota</taxon>
        <taxon>Bacilli</taxon>
        <taxon>Bacillales</taxon>
        <taxon>Bacillaceae</taxon>
        <taxon>Alkalicoccus</taxon>
    </lineage>
</organism>
<keyword evidence="5" id="KW-0456">Lyase</keyword>
<dbReference type="OrthoDB" id="9769739at2"/>
<evidence type="ECO:0000313" key="8">
    <source>
        <dbReference type="EMBL" id="PTL39350.1"/>
    </source>
</evidence>
<evidence type="ECO:0000256" key="2">
    <source>
        <dbReference type="ARBA" id="ARBA00012925"/>
    </source>
</evidence>
<feature type="binding site" evidence="7">
    <location>
        <position position="43"/>
    </location>
    <ligand>
        <name>Zn(2+)</name>
        <dbReference type="ChEBI" id="CHEBI:29105"/>
    </ligand>
</feature>
<dbReference type="InterPro" id="IPR036874">
    <property type="entry name" value="Carbonic_anhydrase_sf"/>
</dbReference>
<keyword evidence="3 7" id="KW-0479">Metal-binding</keyword>
<comment type="cofactor">
    <cofactor evidence="7">
        <name>Zn(2+)</name>
        <dbReference type="ChEBI" id="CHEBI:29105"/>
    </cofactor>
    <text evidence="7">Binds 1 zinc ion per subunit.</text>
</comment>
<name>A0A2T4U7H0_9BACI</name>
<evidence type="ECO:0000256" key="6">
    <source>
        <dbReference type="ARBA" id="ARBA00048348"/>
    </source>
</evidence>
<comment type="catalytic activity">
    <reaction evidence="6">
        <text>hydrogencarbonate + H(+) = CO2 + H2O</text>
        <dbReference type="Rhea" id="RHEA:10748"/>
        <dbReference type="ChEBI" id="CHEBI:15377"/>
        <dbReference type="ChEBI" id="CHEBI:15378"/>
        <dbReference type="ChEBI" id="CHEBI:16526"/>
        <dbReference type="ChEBI" id="CHEBI:17544"/>
        <dbReference type="EC" id="4.2.1.1"/>
    </reaction>
</comment>
<accession>A0A2T4U7H0</accession>
<dbReference type="Gene3D" id="3.40.1050.10">
    <property type="entry name" value="Carbonic anhydrase"/>
    <property type="match status" value="1"/>
</dbReference>
<dbReference type="SUPFAM" id="SSF53056">
    <property type="entry name" value="beta-carbonic anhydrase, cab"/>
    <property type="match status" value="1"/>
</dbReference>
<dbReference type="AlphaFoldDB" id="A0A2T4U7H0"/>
<dbReference type="InterPro" id="IPR001765">
    <property type="entry name" value="Carbonic_anhydrase"/>
</dbReference>
<feature type="binding site" evidence="7">
    <location>
        <position position="100"/>
    </location>
    <ligand>
        <name>Zn(2+)</name>
        <dbReference type="ChEBI" id="CHEBI:29105"/>
    </ligand>
</feature>
<evidence type="ECO:0000256" key="3">
    <source>
        <dbReference type="ARBA" id="ARBA00022723"/>
    </source>
</evidence>
<reference evidence="8 9" key="1">
    <citation type="submission" date="2018-03" db="EMBL/GenBank/DDBJ databases">
        <title>Alkalicoccus saliphilus sp. nov., isolated from a mineral pool.</title>
        <authorList>
            <person name="Zhao B."/>
        </authorList>
    </citation>
    <scope>NUCLEOTIDE SEQUENCE [LARGE SCALE GENOMIC DNA]</scope>
    <source>
        <strain evidence="8 9">6AG</strain>
    </source>
</reference>
<dbReference type="RefSeq" id="WP_107584512.1">
    <property type="nucleotide sequence ID" value="NZ_PZJJ01000008.1"/>
</dbReference>
<protein>
    <recommendedName>
        <fullName evidence="2">carbonic anhydrase</fullName>
        <ecNumber evidence="2">4.2.1.1</ecNumber>
    </recommendedName>
</protein>
<sequence length="184" mass="20830">MNVKDLENAQKQFKESRVNENKEYFQHLSKGQQPTFFVLACCDSRTDPSTVTGQPLGELFIHRNIANQAPSEDSGFQASLFYALHVLKVDYVLVLGHTFCGGVQGTKQTGHPDSLERWLKYVRESVDSCEKGTTAEDGETLERHNVKVQIENIKKADTYTELDREVPVLGALFHIENGDLEWIE</sequence>
<dbReference type="Proteomes" id="UP000240509">
    <property type="component" value="Unassembled WGS sequence"/>
</dbReference>
<dbReference type="PANTHER" id="PTHR11002:SF76">
    <property type="entry name" value="CARBONIC ANHYDRASE"/>
    <property type="match status" value="1"/>
</dbReference>
<dbReference type="GO" id="GO:0004089">
    <property type="term" value="F:carbonate dehydratase activity"/>
    <property type="evidence" value="ECO:0007669"/>
    <property type="project" value="UniProtKB-EC"/>
</dbReference>
<dbReference type="Pfam" id="PF00484">
    <property type="entry name" value="Pro_CA"/>
    <property type="match status" value="1"/>
</dbReference>
<dbReference type="SMART" id="SM00947">
    <property type="entry name" value="Pro_CA"/>
    <property type="match status" value="1"/>
</dbReference>
<comment type="similarity">
    <text evidence="1">Belongs to the beta-class carbonic anhydrase family.</text>
</comment>
<evidence type="ECO:0000256" key="5">
    <source>
        <dbReference type="ARBA" id="ARBA00023239"/>
    </source>
</evidence>
<evidence type="ECO:0000256" key="7">
    <source>
        <dbReference type="PIRSR" id="PIRSR601765-1"/>
    </source>
</evidence>
<proteinExistence type="inferred from homology"/>
<keyword evidence="9" id="KW-1185">Reference proteome</keyword>